<keyword evidence="4 11" id="KW-0378">Hydrolase</keyword>
<evidence type="ECO:0000256" key="11">
    <source>
        <dbReference type="RuleBase" id="RU363034"/>
    </source>
</evidence>
<dbReference type="PRINTS" id="PR00722">
    <property type="entry name" value="CHYMOTRYPSIN"/>
</dbReference>
<sequence>MKSLWIASFAFLVCLTPKLRAQFIDPNCGTTINLPPTNRIVGGRTADIGSNPWLAYLHKNSSLVCTGTLITKRFVLTAAHCLHSFHLLTVRLGEYDTSTRIDCTSEFCIPTYEEYSVENAYIHTFFGGRQDSRNDIGLLKLNGTVVYKLFIRPICLFRDPGQVPYSSTYEAAGWGKIDLINTATVLQTVNLIRLDQSDCERSLRTSLSYGQFCAGQWRADTCSGDSGGPLSRKMSNGRITRTVQLGIVSYGHYLCRGPGVYTYVPSFTNWILSITRWTQN</sequence>
<accession>A0A0B4JCS5</accession>
<dbReference type="InterPro" id="IPR051487">
    <property type="entry name" value="Ser/Thr_Proteases_Immune/Dev"/>
</dbReference>
<dbReference type="InterPro" id="IPR001254">
    <property type="entry name" value="Trypsin_dom"/>
</dbReference>
<dbReference type="FunFam" id="2.40.10.10:FF:000078">
    <property type="entry name" value="Serine protease H137"/>
    <property type="match status" value="1"/>
</dbReference>
<dbReference type="FunCoup" id="A0A0B4JCS5">
    <property type="interactions" value="52"/>
</dbReference>
<dbReference type="RefSeq" id="NP_001188942.1">
    <property type="nucleotide sequence ID" value="NM_001202013.1"/>
</dbReference>
<dbReference type="GO" id="GO:0006508">
    <property type="term" value="P:proteolysis"/>
    <property type="evidence" value="ECO:0000318"/>
    <property type="project" value="GO_Central"/>
</dbReference>
<dbReference type="eggNOG" id="KOG3627">
    <property type="taxonomic scope" value="Eukaryota"/>
</dbReference>
<feature type="signal peptide" evidence="12">
    <location>
        <begin position="1"/>
        <end position="21"/>
    </location>
</feature>
<evidence type="ECO:0000256" key="7">
    <source>
        <dbReference type="ARBA" id="ARBA00023145"/>
    </source>
</evidence>
<dbReference type="GO" id="GO:0005615">
    <property type="term" value="C:extracellular space"/>
    <property type="evidence" value="ECO:0000318"/>
    <property type="project" value="GO_Central"/>
</dbReference>
<dbReference type="Gene3D" id="2.40.10.10">
    <property type="entry name" value="Trypsin-like serine proteases"/>
    <property type="match status" value="2"/>
</dbReference>
<dbReference type="BioGRID-ORCS" id="246443">
    <property type="hits" value="0 hits in 1 CRISPR screen"/>
</dbReference>
<dbReference type="PROSITE" id="PS50240">
    <property type="entry name" value="TRYPSIN_DOM"/>
    <property type="match status" value="1"/>
</dbReference>
<dbReference type="Proteomes" id="UP000000803">
    <property type="component" value="Chromosome 2R"/>
</dbReference>
<name>A0A0B4JCS5_DROME</name>
<dbReference type="FlyBase" id="FBgn0050082">
    <property type="gene designation" value="CG30082"/>
</dbReference>
<evidence type="ECO:0000256" key="9">
    <source>
        <dbReference type="ARBA" id="ARBA00023180"/>
    </source>
</evidence>
<dbReference type="AlphaFoldDB" id="A0A0B4JCS5"/>
<reference evidence="14 16" key="8">
    <citation type="journal article" date="2007" name="Science">
        <title>Sequence finishing and mapping of Drosophila melanogaster heterochromatin.</title>
        <authorList>
            <person name="Hoskins R.A."/>
            <person name="Carlson J.W."/>
            <person name="Kennedy C."/>
            <person name="Acevedo D."/>
            <person name="Evans-Holm M."/>
            <person name="Frise E."/>
            <person name="Wan K.H."/>
            <person name="Park S."/>
            <person name="Mendez-Lago M."/>
            <person name="Rossi F."/>
            <person name="Villasante A."/>
            <person name="Dimitri P."/>
            <person name="Karpen G.H."/>
            <person name="Celniker S.E."/>
        </authorList>
    </citation>
    <scope>NUCLEOTIDE SEQUENCE [LARGE SCALE GENOMIC DNA]</scope>
    <source>
        <strain evidence="16">Berkeley</strain>
    </source>
</reference>
<dbReference type="InterPro" id="IPR033116">
    <property type="entry name" value="TRYPSIN_SER"/>
</dbReference>
<dbReference type="PhylomeDB" id="A0A0B4JCS5"/>
<dbReference type="Pfam" id="PF00089">
    <property type="entry name" value="Trypsin"/>
    <property type="match status" value="1"/>
</dbReference>
<dbReference type="GO" id="GO:0004252">
    <property type="term" value="F:serine-type endopeptidase activity"/>
    <property type="evidence" value="ECO:0000255"/>
    <property type="project" value="FlyBase"/>
</dbReference>
<dbReference type="GO" id="GO:0051604">
    <property type="term" value="P:protein maturation"/>
    <property type="evidence" value="ECO:0007669"/>
    <property type="project" value="UniProtKB-ARBA"/>
</dbReference>
<keyword evidence="6" id="KW-0106">Calcium</keyword>
<dbReference type="PaxDb" id="7227-FBpp0292043"/>
<reference evidence="14 16" key="10">
    <citation type="journal article" date="2015" name="G3 (Bethesda)">
        <title>Gene Model Annotations for Drosophila melanogaster: The Rule-Benders.</title>
        <authorList>
            <consortium name="FlyBase Consortium"/>
            <person name="Crosby M.A."/>
            <person name="Gramates L.S."/>
            <person name="Dos Santos G."/>
            <person name="Matthews B.B."/>
            <person name="St Pierre S.E."/>
            <person name="Zhou P."/>
            <person name="Schroeder A.J."/>
            <person name="Falls K."/>
            <person name="Emmert D.B."/>
            <person name="Russo S.M."/>
            <person name="Gelbart W.M."/>
            <person name="null"/>
        </authorList>
    </citation>
    <scope>NUCLEOTIDE SEQUENCE [LARGE SCALE GENOMIC DNA]</scope>
    <source>
        <strain evidence="16">Berkeley</strain>
    </source>
</reference>
<evidence type="ECO:0000256" key="6">
    <source>
        <dbReference type="ARBA" id="ARBA00022837"/>
    </source>
</evidence>
<reference evidence="14 16" key="11">
    <citation type="journal article" date="2015" name="Genome Res.">
        <title>The Release 6 reference sequence of the Drosophila melanogaster genome.</title>
        <authorList>
            <person name="Hoskins R.A."/>
            <person name="Carlson J.W."/>
            <person name="Wan K.H."/>
            <person name="Park S."/>
            <person name="Mendez I."/>
            <person name="Galle S.E."/>
            <person name="Booth B.W."/>
            <person name="Pfeiffer B.D."/>
            <person name="George R.A."/>
            <person name="Svirskas R."/>
            <person name="Krzywinski M."/>
            <person name="Schein J."/>
            <person name="Accardo M.C."/>
            <person name="Damia E."/>
            <person name="Messina G."/>
            <person name="Mendez-Lago M."/>
            <person name="de Pablos B."/>
            <person name="Demakova O.V."/>
            <person name="Andreyeva E.N."/>
            <person name="Boldyreva L.V."/>
            <person name="Marra M."/>
            <person name="Carvalho A.B."/>
            <person name="Dimitri P."/>
            <person name="Villasante A."/>
            <person name="Zhimulev I.F."/>
            <person name="Rubin G.M."/>
            <person name="Karpen G.H."/>
            <person name="Celniker S.E."/>
        </authorList>
    </citation>
    <scope>NUCLEOTIDE SEQUENCE [LARGE SCALE GENOMIC DNA]</scope>
    <source>
        <strain evidence="16">Berkeley</strain>
    </source>
</reference>
<organism evidence="14 16">
    <name type="scientific">Drosophila melanogaster</name>
    <name type="common">Fruit fly</name>
    <dbReference type="NCBI Taxonomy" id="7227"/>
    <lineage>
        <taxon>Eukaryota</taxon>
        <taxon>Metazoa</taxon>
        <taxon>Ecdysozoa</taxon>
        <taxon>Arthropoda</taxon>
        <taxon>Hexapoda</taxon>
        <taxon>Insecta</taxon>
        <taxon>Pterygota</taxon>
        <taxon>Neoptera</taxon>
        <taxon>Endopterygota</taxon>
        <taxon>Diptera</taxon>
        <taxon>Brachycera</taxon>
        <taxon>Muscomorpha</taxon>
        <taxon>Ephydroidea</taxon>
        <taxon>Drosophilidae</taxon>
        <taxon>Drosophila</taxon>
        <taxon>Sophophora</taxon>
    </lineage>
</organism>
<reference evidence="14 16" key="7">
    <citation type="journal article" date="2007" name="Science">
        <title>The Release 5.1 annotation of Drosophila melanogaster heterochromatin.</title>
        <authorList>
            <person name="Smith C.D."/>
            <person name="Shu S."/>
            <person name="Mungall C.J."/>
            <person name="Karpen G.H."/>
        </authorList>
    </citation>
    <scope>NUCLEOTIDE SEQUENCE [LARGE SCALE GENOMIC DNA]</scope>
    <source>
        <strain evidence="16">Berkeley</strain>
    </source>
</reference>
<reference evidence="14 16" key="3">
    <citation type="journal article" date="2002" name="Genome Biol.">
        <title>Annotation of the Drosophila melanogaster euchromatic genome: a systematic review.</title>
        <authorList>
            <person name="Misra S."/>
            <person name="Crosby M.A."/>
            <person name="Mungall C.J."/>
            <person name="Matthews B.B."/>
            <person name="Campbell K.S."/>
            <person name="Hradecky P."/>
            <person name="Huang Y."/>
            <person name="Kaminker J.S."/>
            <person name="Millburn G.H."/>
            <person name="Prochnik S.E."/>
            <person name="Smith C.D."/>
            <person name="Tupy J.L."/>
            <person name="Whitfied E.J."/>
            <person name="Bayraktaroglu L."/>
            <person name="Berman B.P."/>
            <person name="Bettencourt B.R."/>
            <person name="Celniker S.E."/>
            <person name="de Grey A.D."/>
            <person name="Drysdale R.A."/>
            <person name="Harris N.L."/>
            <person name="Richter J."/>
            <person name="Russo S."/>
            <person name="Schroeder A.J."/>
            <person name="Shu S.Q."/>
            <person name="Stapleton M."/>
            <person name="Yamada C."/>
            <person name="Ashburner M."/>
            <person name="Gelbart W.M."/>
            <person name="Rubin G.M."/>
            <person name="Lewis S.E."/>
        </authorList>
    </citation>
    <scope>GENOME REANNOTATION</scope>
    <source>
        <strain evidence="16">Berkeley</strain>
    </source>
</reference>
<dbReference type="InterPro" id="IPR001314">
    <property type="entry name" value="Peptidase_S1A"/>
</dbReference>
<keyword evidence="3 12" id="KW-0732">Signal</keyword>
<evidence type="ECO:0000256" key="5">
    <source>
        <dbReference type="ARBA" id="ARBA00022825"/>
    </source>
</evidence>
<dbReference type="CDD" id="cd00190">
    <property type="entry name" value="Tryp_SPc"/>
    <property type="match status" value="1"/>
</dbReference>
<dbReference type="InterPro" id="IPR043504">
    <property type="entry name" value="Peptidase_S1_PA_chymotrypsin"/>
</dbReference>
<dbReference type="PANTHER" id="PTHR24256">
    <property type="entry name" value="TRYPTASE-RELATED"/>
    <property type="match status" value="1"/>
</dbReference>
<reference evidence="14 16" key="5">
    <citation type="journal article" date="2002" name="Genome Biol.">
        <title>Heterochromatic sequences in a Drosophila whole-genome shotgun assembly.</title>
        <authorList>
            <person name="Hoskins R.A."/>
            <person name="Smith C.D."/>
            <person name="Carlson J.W."/>
            <person name="Carvalho A.B."/>
            <person name="Halpern A."/>
            <person name="Kaminker J.S."/>
            <person name="Kennedy C."/>
            <person name="Mungall C.J."/>
            <person name="Sullivan B.A."/>
            <person name="Sutton G.G."/>
            <person name="Yasuhara J.C."/>
            <person name="Wakimoto B.T."/>
            <person name="Myers E.W."/>
            <person name="Celniker S.E."/>
            <person name="Rubin G.M."/>
            <person name="Karpen G.H."/>
        </authorList>
    </citation>
    <scope>NUCLEOTIDE SEQUENCE [LARGE SCALE GENOMIC DNA]</scope>
    <source>
        <strain evidence="16">Berkeley</strain>
    </source>
</reference>
<evidence type="ECO:0000256" key="1">
    <source>
        <dbReference type="ARBA" id="ARBA00022670"/>
    </source>
</evidence>
<dbReference type="OrthoDB" id="7816988at2759"/>
<gene>
    <name evidence="14" type="primary">CR30082</name>
    <name evidence="14" type="synonym">Dmel\CG30082</name>
    <name evidence="14" type="synonym">SP216</name>
    <name evidence="14 15" type="ORF">CG30082</name>
    <name evidence="14" type="ORF">Dmel_CG30082</name>
</gene>
<dbReference type="VEuPathDB" id="VectorBase:FBgn0050082"/>
<dbReference type="PROSITE" id="PS00135">
    <property type="entry name" value="TRYPSIN_SER"/>
    <property type="match status" value="1"/>
</dbReference>
<keyword evidence="1 11" id="KW-0645">Protease</keyword>
<evidence type="ECO:0000313" key="14">
    <source>
        <dbReference type="EMBL" id="ADV37188.1"/>
    </source>
</evidence>
<evidence type="ECO:0000256" key="3">
    <source>
        <dbReference type="ARBA" id="ARBA00022729"/>
    </source>
</evidence>
<comment type="similarity">
    <text evidence="10">Belongs to the peptidase S1 family. CLIP subfamily.</text>
</comment>
<reference evidence="14 16" key="4">
    <citation type="journal article" date="2002" name="Genome Biol.">
        <title>The transposable elements of the Drosophila melanogaster euchromatin: a genomics perspective.</title>
        <authorList>
            <person name="Kaminker J.S."/>
            <person name="Bergman C.M."/>
            <person name="Kronmiller B."/>
            <person name="Carlson J."/>
            <person name="Svirskas R."/>
            <person name="Patel S."/>
            <person name="Frise E."/>
            <person name="Wheeler D.A."/>
            <person name="Lewis S.E."/>
            <person name="Rubin G.M."/>
            <person name="Ashburner M."/>
            <person name="Celniker S.E."/>
        </authorList>
    </citation>
    <scope>NUCLEOTIDE SEQUENCE [LARGE SCALE GENOMIC DNA]</scope>
    <source>
        <strain evidence="16">Berkeley</strain>
    </source>
</reference>
<dbReference type="Bgee" id="FBgn0050082">
    <property type="expression patterns" value="Expressed in visual pigment cell (sensu Nematoda and Protostomia) in testis and 10 other cell types or tissues"/>
</dbReference>
<evidence type="ECO:0000256" key="10">
    <source>
        <dbReference type="ARBA" id="ARBA00024195"/>
    </source>
</evidence>
<evidence type="ECO:0000256" key="4">
    <source>
        <dbReference type="ARBA" id="ARBA00022801"/>
    </source>
</evidence>
<keyword evidence="7" id="KW-0865">Zymogen</keyword>
<dbReference type="AGR" id="FB:FBgn0050082"/>
<keyword evidence="5 11" id="KW-0720">Serine protease</keyword>
<dbReference type="STRING" id="7227.FBpp0292043"/>
<dbReference type="EMBL" id="AE013599">
    <property type="protein sequence ID" value="ADV37188.1"/>
    <property type="molecule type" value="Genomic_DNA"/>
</dbReference>
<evidence type="ECO:0000313" key="15">
    <source>
        <dbReference type="FlyBase" id="FBgn0050082"/>
    </source>
</evidence>
<evidence type="ECO:0000259" key="13">
    <source>
        <dbReference type="PROSITE" id="PS50240"/>
    </source>
</evidence>
<keyword evidence="9" id="KW-0325">Glycoprotein</keyword>
<reference evidence="14 16" key="1">
    <citation type="journal article" date="2000" name="Science">
        <title>The genome sequence of Drosophila melanogaster.</title>
        <authorList>
            <person name="Adams M.D."/>
            <person name="Celniker S.E."/>
            <person name="Holt R.A."/>
            <person name="Evans C.A."/>
            <person name="Gocayne J.D."/>
            <person name="Amanatides P.G."/>
            <person name="Scherer S.E."/>
            <person name="Li P.W."/>
            <person name="Hoskins R.A."/>
            <person name="Galle R.F."/>
            <person name="George R.A."/>
            <person name="Lewis S.E."/>
            <person name="Richards S."/>
            <person name="Ashburner M."/>
            <person name="Henderson S.N."/>
            <person name="Sutton G.G."/>
            <person name="Wortman J.R."/>
            <person name="Yandell M.D."/>
            <person name="Zhang Q."/>
            <person name="Chen L.X."/>
            <person name="Brandon R.C."/>
            <person name="Rogers Y.H."/>
            <person name="Blazej R.G."/>
            <person name="Champe M."/>
            <person name="Pfeiffer B.D."/>
            <person name="Wan K.H."/>
            <person name="Doyle C."/>
            <person name="Baxter E.G."/>
            <person name="Helt G."/>
            <person name="Nelson C.R."/>
            <person name="Gabor G.L."/>
            <person name="Abril J.F."/>
            <person name="Agbayani A."/>
            <person name="An H.J."/>
            <person name="Andrews-Pfannkoch C."/>
            <person name="Baldwin D."/>
            <person name="Ballew R.M."/>
            <person name="Basu A."/>
            <person name="Baxendale J."/>
            <person name="Bayraktaroglu L."/>
            <person name="Beasley E.M."/>
            <person name="Beeson K.Y."/>
            <person name="Benos P.V."/>
            <person name="Berman B.P."/>
            <person name="Bhandari D."/>
            <person name="Bolshakov S."/>
            <person name="Borkova D."/>
            <person name="Botchan M.R."/>
            <person name="Bouck J."/>
            <person name="Brokstein P."/>
            <person name="Brottier P."/>
            <person name="Burtis K.C."/>
            <person name="Busam D.A."/>
            <person name="Butler H."/>
            <person name="Cadieu E."/>
            <person name="Center A."/>
            <person name="Chandra I."/>
            <person name="Cherry J.M."/>
            <person name="Cawley S."/>
            <person name="Dahlke C."/>
            <person name="Davenport L.B."/>
            <person name="Davies P."/>
            <person name="de Pablos B."/>
            <person name="Delcher A."/>
            <person name="Deng Z."/>
            <person name="Mays A.D."/>
            <person name="Dew I."/>
            <person name="Dietz S.M."/>
            <person name="Dodson K."/>
            <person name="Doup L.E."/>
            <person name="Downes M."/>
            <person name="Dugan-Rocha S."/>
            <person name="Dunkov B.C."/>
            <person name="Dunn P."/>
            <person name="Durbin K.J."/>
            <person name="Evangelista C.C."/>
            <person name="Ferraz C."/>
            <person name="Ferriera S."/>
            <person name="Fleischmann W."/>
            <person name="Fosler C."/>
            <person name="Gabrielian A.E."/>
            <person name="Garg N.S."/>
            <person name="Gelbart W.M."/>
            <person name="Glasser K."/>
            <person name="Glodek A."/>
            <person name="Gong F."/>
            <person name="Gorrell J.H."/>
            <person name="Gu Z."/>
            <person name="Guan P."/>
            <person name="Harris M."/>
            <person name="Harris N.L."/>
            <person name="Harvey D."/>
            <person name="Heiman T.J."/>
            <person name="Hernandez J.R."/>
            <person name="Houck J."/>
            <person name="Hostin D."/>
            <person name="Houston K.A."/>
            <person name="Howland T.J."/>
            <person name="Wei M.H."/>
            <person name="Ibegwam C."/>
            <person name="Jalali M."/>
            <person name="Kalush F."/>
            <person name="Karpen G.H."/>
            <person name="Ke Z."/>
            <person name="Kennison J.A."/>
            <person name="Ketchum K.A."/>
            <person name="Kimmel B.E."/>
            <person name="Kodira C.D."/>
            <person name="Kraft C."/>
            <person name="Kravitz S."/>
            <person name="Kulp D."/>
            <person name="Lai Z."/>
            <person name="Lasko P."/>
            <person name="Lei Y."/>
            <person name="Levitsky A.A."/>
            <person name="Li J."/>
            <person name="Li Z."/>
            <person name="Liang Y."/>
            <person name="Lin X."/>
            <person name="Liu X."/>
            <person name="Mattei B."/>
            <person name="McIntosh T.C."/>
            <person name="McLeod M.P."/>
            <person name="McPherson D."/>
            <person name="Merkulov G."/>
            <person name="Milshina N.V."/>
            <person name="Mobarry C."/>
            <person name="Morris J."/>
            <person name="Moshrefi A."/>
            <person name="Mount S.M."/>
            <person name="Moy M."/>
            <person name="Murphy B."/>
            <person name="Murphy L."/>
            <person name="Muzny D.M."/>
            <person name="Nelson D.L."/>
            <person name="Nelson D.R."/>
            <person name="Nelson K.A."/>
            <person name="Nixon K."/>
            <person name="Nusskern D.R."/>
            <person name="Pacleb J.M."/>
            <person name="Palazzolo M."/>
            <person name="Pittman G.S."/>
            <person name="Pan S."/>
            <person name="Pollard J."/>
            <person name="Puri V."/>
            <person name="Reese M.G."/>
            <person name="Reinert K."/>
            <person name="Remington K."/>
            <person name="Saunders R.D."/>
            <person name="Scheeler F."/>
            <person name="Shen H."/>
            <person name="Shue B.C."/>
            <person name="Siden-Kiamos I."/>
            <person name="Simpson M."/>
            <person name="Skupski M.P."/>
            <person name="Smith T."/>
            <person name="Spier E."/>
            <person name="Spradling A.C."/>
            <person name="Stapleton M."/>
            <person name="Strong R."/>
            <person name="Sun E."/>
            <person name="Svirskas R."/>
            <person name="Tector C."/>
            <person name="Turner R."/>
            <person name="Venter E."/>
            <person name="Wang A.H."/>
            <person name="Wang X."/>
            <person name="Wang Z.Y."/>
            <person name="Wassarman D.A."/>
            <person name="Weinstock G.M."/>
            <person name="Weissenbach J."/>
            <person name="Williams S.M."/>
            <person name="WoodageT"/>
            <person name="Worley K.C."/>
            <person name="Wu D."/>
            <person name="Yang S."/>
            <person name="Yao Q.A."/>
            <person name="Ye J."/>
            <person name="Yeh R.F."/>
            <person name="Zaveri J.S."/>
            <person name="Zhan M."/>
            <person name="Zhang G."/>
            <person name="Zhao Q."/>
            <person name="Zheng L."/>
            <person name="Zheng X.H."/>
            <person name="Zhong F.N."/>
            <person name="Zhong W."/>
            <person name="Zhou X."/>
            <person name="Zhu S."/>
            <person name="Zhu X."/>
            <person name="Smith H.O."/>
            <person name="Gibbs R.A."/>
            <person name="Myers E.W."/>
            <person name="Rubin G.M."/>
            <person name="Venter J.C."/>
        </authorList>
    </citation>
    <scope>NUCLEOTIDE SEQUENCE [LARGE SCALE GENOMIC DNA]</scope>
    <source>
        <strain evidence="16">Berkeley</strain>
    </source>
</reference>
<reference evidence="14 16" key="6">
    <citation type="journal article" date="2005" name="PLoS Comput. Biol.">
        <title>Combined evidence annotation of transposable elements in genome sequences.</title>
        <authorList>
            <person name="Quesneville H."/>
            <person name="Bergman C.M."/>
            <person name="Andrieu O."/>
            <person name="Autard D."/>
            <person name="Nouaud D."/>
            <person name="Ashburner M."/>
            <person name="Anxolabehere D."/>
        </authorList>
    </citation>
    <scope>NUCLEOTIDE SEQUENCE [LARGE SCALE GENOMIC DNA]</scope>
    <source>
        <strain evidence="16">Berkeley</strain>
    </source>
</reference>
<evidence type="ECO:0000256" key="12">
    <source>
        <dbReference type="SAM" id="SignalP"/>
    </source>
</evidence>
<dbReference type="KEGG" id="dme:Dmel_CG30082"/>
<dbReference type="InterPro" id="IPR009003">
    <property type="entry name" value="Peptidase_S1_PA"/>
</dbReference>
<keyword evidence="2" id="KW-0479">Metal-binding</keyword>
<reference evidence="14 16" key="9">
    <citation type="journal article" date="2015" name="G3 (Bethesda)">
        <title>Gene Model Annotations for Drosophila melanogaster: Impact of High-Throughput Data.</title>
        <authorList>
            <consortium name="FlyBase Consortium"/>
            <person name="Matthews B.B."/>
            <person name="Dos Santos G."/>
            <person name="Crosby M.A."/>
            <person name="Emmert D.B."/>
            <person name="St Pierre S.E."/>
            <person name="Gramates L.S."/>
            <person name="Zhou P."/>
            <person name="Schroeder A.J."/>
            <person name="Falls K."/>
            <person name="Strelets V."/>
            <person name="Russo S.M."/>
            <person name="Gelbart W.M."/>
            <person name="null"/>
        </authorList>
    </citation>
    <scope>NUCLEOTIDE SEQUENCE [LARGE SCALE GENOMIC DNA]</scope>
    <source>
        <strain evidence="16">Berkeley</strain>
    </source>
</reference>
<evidence type="ECO:0000256" key="8">
    <source>
        <dbReference type="ARBA" id="ARBA00023157"/>
    </source>
</evidence>
<dbReference type="GO" id="GO:0046872">
    <property type="term" value="F:metal ion binding"/>
    <property type="evidence" value="ECO:0007669"/>
    <property type="project" value="UniProtKB-KW"/>
</dbReference>
<dbReference type="GeneID" id="246443"/>
<dbReference type="SUPFAM" id="SSF50494">
    <property type="entry name" value="Trypsin-like serine proteases"/>
    <property type="match status" value="1"/>
</dbReference>
<dbReference type="InterPro" id="IPR018114">
    <property type="entry name" value="TRYPSIN_HIS"/>
</dbReference>
<feature type="domain" description="Peptidase S1" evidence="13">
    <location>
        <begin position="40"/>
        <end position="276"/>
    </location>
</feature>
<protein>
    <recommendedName>
        <fullName evidence="13">Peptidase S1 domain-containing protein</fullName>
    </recommendedName>
</protein>
<proteinExistence type="inferred from homology"/>
<dbReference type="InParanoid" id="A0A0B4JCS5"/>
<keyword evidence="16" id="KW-1185">Reference proteome</keyword>
<dbReference type="SMR" id="A0A0B4JCS5"/>
<reference evidence="14 16" key="2">
    <citation type="journal article" date="2002" name="Genome Biol.">
        <title>Finishing a whole-genome shotgun: release 3 of the Drosophila melanogaster euchromatic genome sequence.</title>
        <authorList>
            <person name="Celniker S.E."/>
            <person name="Wheeler D.A."/>
            <person name="Kronmiller B."/>
            <person name="Carlson J.W."/>
            <person name="Halpern A."/>
            <person name="Patel S."/>
            <person name="Adams M."/>
            <person name="Champe M."/>
            <person name="Dugan S.P."/>
            <person name="Frise E."/>
            <person name="Hodgson A."/>
            <person name="George R.A."/>
            <person name="Hoskins R.A."/>
            <person name="Laverty T."/>
            <person name="Muzny D.M."/>
            <person name="Nelson C.R."/>
            <person name="Pacleb J.M."/>
            <person name="Park S."/>
            <person name="Pfeiffer B.D."/>
            <person name="Richards S."/>
            <person name="Sodergren E.J."/>
            <person name="Svirskas R."/>
            <person name="Tabor P.E."/>
            <person name="Wan K."/>
            <person name="Stapleton M."/>
            <person name="Sutton G.G."/>
            <person name="Venter C."/>
            <person name="Weinstock G."/>
            <person name="Scherer S.E."/>
            <person name="Myers E.W."/>
            <person name="Gibbs R.A."/>
            <person name="Rubin G.M."/>
        </authorList>
    </citation>
    <scope>NUCLEOTIDE SEQUENCE [LARGE SCALE GENOMIC DNA]</scope>
    <source>
        <strain evidence="16">Berkeley</strain>
    </source>
</reference>
<evidence type="ECO:0000313" key="16">
    <source>
        <dbReference type="Proteomes" id="UP000000803"/>
    </source>
</evidence>
<dbReference type="SMART" id="SM00020">
    <property type="entry name" value="Tryp_SPc"/>
    <property type="match status" value="1"/>
</dbReference>
<dbReference type="MEROPS" id="S01.A46"/>
<feature type="chain" id="PRO_5002094136" description="Peptidase S1 domain-containing protein" evidence="12">
    <location>
        <begin position="22"/>
        <end position="280"/>
    </location>
</feature>
<dbReference type="OMA" id="CRGPGVY"/>
<dbReference type="PROSITE" id="PS00134">
    <property type="entry name" value="TRYPSIN_HIS"/>
    <property type="match status" value="1"/>
</dbReference>
<dbReference type="FunFam" id="2.40.10.10:FF:000028">
    <property type="entry name" value="Serine protease easter"/>
    <property type="match status" value="1"/>
</dbReference>
<keyword evidence="8" id="KW-1015">Disulfide bond</keyword>
<evidence type="ECO:0000256" key="2">
    <source>
        <dbReference type="ARBA" id="ARBA00022723"/>
    </source>
</evidence>